<name>A0ACB7U7A6_DIOAL</name>
<protein>
    <submittedName>
        <fullName evidence="1">Uncharacterized protein</fullName>
    </submittedName>
</protein>
<evidence type="ECO:0000313" key="2">
    <source>
        <dbReference type="Proteomes" id="UP000827976"/>
    </source>
</evidence>
<accession>A0ACB7U7A6</accession>
<sequence>MFGGKETSQGEGEGPAKSQNPKPPFRPVKDDTKPLLRDPISRSDPIETEQAVLRLPPFDKSQLYSKQSVSEHFAQVSRKE</sequence>
<dbReference type="Proteomes" id="UP000827976">
    <property type="component" value="Chromosome 18"/>
</dbReference>
<proteinExistence type="predicted"/>
<gene>
    <name evidence="1" type="ORF">IHE45_18G060600</name>
</gene>
<comment type="caution">
    <text evidence="1">The sequence shown here is derived from an EMBL/GenBank/DDBJ whole genome shotgun (WGS) entry which is preliminary data.</text>
</comment>
<reference evidence="2" key="1">
    <citation type="journal article" date="2022" name="Nat. Commun.">
        <title>Chromosome evolution and the genetic basis of agronomically important traits in greater yam.</title>
        <authorList>
            <person name="Bredeson J.V."/>
            <person name="Lyons J.B."/>
            <person name="Oniyinde I.O."/>
            <person name="Okereke N.R."/>
            <person name="Kolade O."/>
            <person name="Nnabue I."/>
            <person name="Nwadili C.O."/>
            <person name="Hribova E."/>
            <person name="Parker M."/>
            <person name="Nwogha J."/>
            <person name="Shu S."/>
            <person name="Carlson J."/>
            <person name="Kariba R."/>
            <person name="Muthemba S."/>
            <person name="Knop K."/>
            <person name="Barton G.J."/>
            <person name="Sherwood A.V."/>
            <person name="Lopez-Montes A."/>
            <person name="Asiedu R."/>
            <person name="Jamnadass R."/>
            <person name="Muchugi A."/>
            <person name="Goodstein D."/>
            <person name="Egesi C.N."/>
            <person name="Featherston J."/>
            <person name="Asfaw A."/>
            <person name="Simpson G.G."/>
            <person name="Dolezel J."/>
            <person name="Hendre P.S."/>
            <person name="Van Deynze A."/>
            <person name="Kumar P.L."/>
            <person name="Obidiegwu J.E."/>
            <person name="Bhattacharjee R."/>
            <person name="Rokhsar D.S."/>
        </authorList>
    </citation>
    <scope>NUCLEOTIDE SEQUENCE [LARGE SCALE GENOMIC DNA]</scope>
    <source>
        <strain evidence="2">cv. TDa95/00328</strain>
    </source>
</reference>
<keyword evidence="2" id="KW-1185">Reference proteome</keyword>
<organism evidence="1 2">
    <name type="scientific">Dioscorea alata</name>
    <name type="common">Purple yam</name>
    <dbReference type="NCBI Taxonomy" id="55571"/>
    <lineage>
        <taxon>Eukaryota</taxon>
        <taxon>Viridiplantae</taxon>
        <taxon>Streptophyta</taxon>
        <taxon>Embryophyta</taxon>
        <taxon>Tracheophyta</taxon>
        <taxon>Spermatophyta</taxon>
        <taxon>Magnoliopsida</taxon>
        <taxon>Liliopsida</taxon>
        <taxon>Dioscoreales</taxon>
        <taxon>Dioscoreaceae</taxon>
        <taxon>Dioscorea</taxon>
    </lineage>
</organism>
<dbReference type="EMBL" id="CM037028">
    <property type="protein sequence ID" value="KAH7656172.1"/>
    <property type="molecule type" value="Genomic_DNA"/>
</dbReference>
<evidence type="ECO:0000313" key="1">
    <source>
        <dbReference type="EMBL" id="KAH7656172.1"/>
    </source>
</evidence>